<proteinExistence type="predicted"/>
<sequence length="201" mass="22235">MGGYAVQAHGIIHRPSQDLDFATEHPAAMGEIIEHLTRGLSEQGWQVTVIDVAPLKARFLATDPATGAACEVDLLKEVLWRRPVLLDGGPVLALDDLIGTKVRALGDRGLARDAIDVHAARHLYSTGELEGLAARRPEEFDLQELHDRLESLEWISDAEFEAYGLDAADITELKNWAQEWLDDHAQRLAERGTRRLTCSLA</sequence>
<keyword evidence="1" id="KW-0808">Transferase</keyword>
<evidence type="ECO:0000313" key="1">
    <source>
        <dbReference type="EMBL" id="KAB1140933.1"/>
    </source>
</evidence>
<dbReference type="EMBL" id="VZRB01000036">
    <property type="protein sequence ID" value="KAB1140933.1"/>
    <property type="molecule type" value="Genomic_DNA"/>
</dbReference>
<dbReference type="Proteomes" id="UP000442707">
    <property type="component" value="Unassembled WGS sequence"/>
</dbReference>
<dbReference type="Pfam" id="PF08843">
    <property type="entry name" value="AbiEii"/>
    <property type="match status" value="1"/>
</dbReference>
<accession>A0A6H9URG1</accession>
<organism evidence="1 2">
    <name type="scientific">Streptomyces luteolifulvus</name>
    <dbReference type="NCBI Taxonomy" id="2615112"/>
    <lineage>
        <taxon>Bacteria</taxon>
        <taxon>Bacillati</taxon>
        <taxon>Actinomycetota</taxon>
        <taxon>Actinomycetes</taxon>
        <taxon>Kitasatosporales</taxon>
        <taxon>Streptomycetaceae</taxon>
        <taxon>Streptomyces</taxon>
    </lineage>
</organism>
<dbReference type="GO" id="GO:0016740">
    <property type="term" value="F:transferase activity"/>
    <property type="evidence" value="ECO:0007669"/>
    <property type="project" value="UniProtKB-KW"/>
</dbReference>
<evidence type="ECO:0000313" key="2">
    <source>
        <dbReference type="Proteomes" id="UP000442707"/>
    </source>
</evidence>
<gene>
    <name evidence="1" type="ORF">F7R91_34370</name>
</gene>
<reference evidence="1 2" key="1">
    <citation type="submission" date="2019-09" db="EMBL/GenBank/DDBJ databases">
        <title>Screening of Novel Bioactive Compounds from Soil-Associated.</title>
        <authorList>
            <person name="Zhao S."/>
        </authorList>
    </citation>
    <scope>NUCLEOTIDE SEQUENCE [LARGE SCALE GENOMIC DNA]</scope>
    <source>
        <strain evidence="1 2">HIT-DPA4</strain>
    </source>
</reference>
<comment type="caution">
    <text evidence="1">The sequence shown here is derived from an EMBL/GenBank/DDBJ whole genome shotgun (WGS) entry which is preliminary data.</text>
</comment>
<name>A0A6H9URG1_9ACTN</name>
<protein>
    <submittedName>
        <fullName evidence="1">Nucleotidyl transferase AbiEii/AbiGii toxin family protein</fullName>
    </submittedName>
</protein>
<dbReference type="InterPro" id="IPR014942">
    <property type="entry name" value="AbiEii"/>
</dbReference>
<keyword evidence="2" id="KW-1185">Reference proteome</keyword>
<dbReference type="AlphaFoldDB" id="A0A6H9URG1"/>